<reference evidence="4" key="1">
    <citation type="submission" date="2021-01" db="EMBL/GenBank/DDBJ databases">
        <authorList>
            <person name="Kaushik A."/>
        </authorList>
    </citation>
    <scope>NUCLEOTIDE SEQUENCE</scope>
    <source>
        <strain evidence="4">AG5</strain>
    </source>
</reference>
<keyword evidence="2" id="KW-0521">NADP</keyword>
<evidence type="ECO:0000313" key="4">
    <source>
        <dbReference type="EMBL" id="CAE7117460.1"/>
    </source>
</evidence>
<dbReference type="InterPro" id="IPR057571">
    <property type="entry name" value="SDR_PhqE-like"/>
</dbReference>
<evidence type="ECO:0000313" key="5">
    <source>
        <dbReference type="Proteomes" id="UP000663827"/>
    </source>
</evidence>
<comment type="similarity">
    <text evidence="1">Belongs to the short-chain dehydrogenases/reductases (SDR) family.</text>
</comment>
<dbReference type="Proteomes" id="UP000663827">
    <property type="component" value="Unassembled WGS sequence"/>
</dbReference>
<proteinExistence type="inferred from homology"/>
<name>A0A8H3DXK1_9AGAM</name>
<keyword evidence="3" id="KW-0560">Oxidoreductase</keyword>
<evidence type="ECO:0000256" key="1">
    <source>
        <dbReference type="ARBA" id="ARBA00006484"/>
    </source>
</evidence>
<sequence length="274" mass="29269">MCFPLRINEGGKLSQISFAYSTMSNSTELLRGHKVIVIGGSSGIGRSVAAAALAHGASVVIASSSSDKVKSAVTWLQQESKGATVEGQALDIKDYPALKLFLDQHGPFNHLVITAGDIAGDVNFPHTEIDDSWKTRYDVRYWAVMVAAQHVYKNNLIKLGGSIVLTIGNVHYRPYPGWGLVSGLAGVLESSTRGLAIDLKPIRVNTICAGVTDTEFFSSFPPEARASLFKSQQEKLPVGHVGTPDEVAEAYIFAMKCTYLTGQIITVDGGGVLA</sequence>
<dbReference type="Gene3D" id="3.40.50.720">
    <property type="entry name" value="NAD(P)-binding Rossmann-like Domain"/>
    <property type="match status" value="1"/>
</dbReference>
<organism evidence="4 5">
    <name type="scientific">Rhizoctonia solani</name>
    <dbReference type="NCBI Taxonomy" id="456999"/>
    <lineage>
        <taxon>Eukaryota</taxon>
        <taxon>Fungi</taxon>
        <taxon>Dikarya</taxon>
        <taxon>Basidiomycota</taxon>
        <taxon>Agaricomycotina</taxon>
        <taxon>Agaricomycetes</taxon>
        <taxon>Cantharellales</taxon>
        <taxon>Ceratobasidiaceae</taxon>
        <taxon>Rhizoctonia</taxon>
    </lineage>
</organism>
<dbReference type="PRINTS" id="PR00081">
    <property type="entry name" value="GDHRDH"/>
</dbReference>
<accession>A0A8H3DXK1</accession>
<dbReference type="InterPro" id="IPR036291">
    <property type="entry name" value="NAD(P)-bd_dom_sf"/>
</dbReference>
<dbReference type="GO" id="GO:0016491">
    <property type="term" value="F:oxidoreductase activity"/>
    <property type="evidence" value="ECO:0007669"/>
    <property type="project" value="UniProtKB-KW"/>
</dbReference>
<dbReference type="PANTHER" id="PTHR43477:SF1">
    <property type="entry name" value="DIHYDROANTICAPSIN 7-DEHYDROGENASE"/>
    <property type="match status" value="1"/>
</dbReference>
<dbReference type="SUPFAM" id="SSF51735">
    <property type="entry name" value="NAD(P)-binding Rossmann-fold domains"/>
    <property type="match status" value="1"/>
</dbReference>
<dbReference type="InterPro" id="IPR002347">
    <property type="entry name" value="SDR_fam"/>
</dbReference>
<dbReference type="EMBL" id="CAJNJQ010001068">
    <property type="protein sequence ID" value="CAE7117460.1"/>
    <property type="molecule type" value="Genomic_DNA"/>
</dbReference>
<protein>
    <submittedName>
        <fullName evidence="4">Uncharacterized protein</fullName>
    </submittedName>
</protein>
<dbReference type="Pfam" id="PF23441">
    <property type="entry name" value="SDR"/>
    <property type="match status" value="1"/>
</dbReference>
<dbReference type="CDD" id="cd05233">
    <property type="entry name" value="SDR_c"/>
    <property type="match status" value="1"/>
</dbReference>
<gene>
    <name evidence="4" type="ORF">RDB_LOCUS53404</name>
</gene>
<evidence type="ECO:0000256" key="2">
    <source>
        <dbReference type="ARBA" id="ARBA00022857"/>
    </source>
</evidence>
<dbReference type="InterPro" id="IPR051122">
    <property type="entry name" value="SDR_DHRS6-like"/>
</dbReference>
<dbReference type="AlphaFoldDB" id="A0A8H3DXK1"/>
<evidence type="ECO:0000256" key="3">
    <source>
        <dbReference type="ARBA" id="ARBA00023002"/>
    </source>
</evidence>
<dbReference type="PANTHER" id="PTHR43477">
    <property type="entry name" value="DIHYDROANTICAPSIN 7-DEHYDROGENASE"/>
    <property type="match status" value="1"/>
</dbReference>
<comment type="caution">
    <text evidence="4">The sequence shown here is derived from an EMBL/GenBank/DDBJ whole genome shotgun (WGS) entry which is preliminary data.</text>
</comment>